<evidence type="ECO:0000256" key="4">
    <source>
        <dbReference type="ARBA" id="ARBA00022729"/>
    </source>
</evidence>
<keyword evidence="3" id="KW-0309">Germination</keyword>
<dbReference type="InterPro" id="IPR038501">
    <property type="entry name" value="Spore_GerAC_C_sf"/>
</dbReference>
<dbReference type="InterPro" id="IPR057336">
    <property type="entry name" value="GerAC_N"/>
</dbReference>
<evidence type="ECO:0000256" key="5">
    <source>
        <dbReference type="ARBA" id="ARBA00023136"/>
    </source>
</evidence>
<comment type="similarity">
    <text evidence="2">Belongs to the GerABKC lipoprotein family.</text>
</comment>
<keyword evidence="5" id="KW-0472">Membrane</keyword>
<dbReference type="Gene3D" id="3.30.300.210">
    <property type="entry name" value="Nutrient germinant receptor protein C, domain 3"/>
    <property type="match status" value="1"/>
</dbReference>
<dbReference type="InterPro" id="IPR046953">
    <property type="entry name" value="Spore_GerAC-like_C"/>
</dbReference>
<keyword evidence="11" id="KW-1185">Reference proteome</keyword>
<reference evidence="10" key="1">
    <citation type="submission" date="2023-04" db="EMBL/GenBank/DDBJ databases">
        <title>Comparative genomic analysis of Cohnella hashimotonis sp. nov., isolated from the International Space Station.</title>
        <authorList>
            <person name="Venkateswaran K."/>
            <person name="Simpson A."/>
        </authorList>
    </citation>
    <scope>NUCLEOTIDE SEQUENCE</scope>
    <source>
        <strain evidence="10">F6_2S_P_1</strain>
    </source>
</reference>
<dbReference type="PROSITE" id="PS51257">
    <property type="entry name" value="PROKAR_LIPOPROTEIN"/>
    <property type="match status" value="1"/>
</dbReference>
<comment type="caution">
    <text evidence="10">The sequence shown here is derived from an EMBL/GenBank/DDBJ whole genome shotgun (WGS) entry which is preliminary data.</text>
</comment>
<evidence type="ECO:0000256" key="1">
    <source>
        <dbReference type="ARBA" id="ARBA00004635"/>
    </source>
</evidence>
<proteinExistence type="inferred from homology"/>
<evidence type="ECO:0000256" key="6">
    <source>
        <dbReference type="ARBA" id="ARBA00023139"/>
    </source>
</evidence>
<evidence type="ECO:0000256" key="2">
    <source>
        <dbReference type="ARBA" id="ARBA00007886"/>
    </source>
</evidence>
<keyword evidence="6" id="KW-0564">Palmitate</keyword>
<dbReference type="Pfam" id="PF25198">
    <property type="entry name" value="Spore_GerAC_N"/>
    <property type="match status" value="1"/>
</dbReference>
<gene>
    <name evidence="10" type="ORF">KB449_13090</name>
</gene>
<dbReference type="Proteomes" id="UP001161691">
    <property type="component" value="Unassembled WGS sequence"/>
</dbReference>
<dbReference type="PANTHER" id="PTHR35789:SF1">
    <property type="entry name" value="SPORE GERMINATION PROTEIN B3"/>
    <property type="match status" value="1"/>
</dbReference>
<evidence type="ECO:0000256" key="3">
    <source>
        <dbReference type="ARBA" id="ARBA00022544"/>
    </source>
</evidence>
<feature type="domain" description="Spore germination GerAC-like C-terminal" evidence="8">
    <location>
        <begin position="225"/>
        <end position="392"/>
    </location>
</feature>
<dbReference type="RefSeq" id="WP_282908803.1">
    <property type="nucleotide sequence ID" value="NZ_JAGRPV010000001.1"/>
</dbReference>
<protein>
    <submittedName>
        <fullName evidence="10">Ger(X)C family spore germination protein</fullName>
    </submittedName>
</protein>
<dbReference type="NCBIfam" id="TIGR02887">
    <property type="entry name" value="spore_ger_x_C"/>
    <property type="match status" value="1"/>
</dbReference>
<dbReference type="PANTHER" id="PTHR35789">
    <property type="entry name" value="SPORE GERMINATION PROTEIN B3"/>
    <property type="match status" value="1"/>
</dbReference>
<comment type="subcellular location">
    <subcellularLocation>
        <location evidence="1">Membrane</location>
        <topology evidence="1">Lipid-anchor</topology>
    </subcellularLocation>
</comment>
<name>A0ABT6TGD5_9BACL</name>
<evidence type="ECO:0000313" key="10">
    <source>
        <dbReference type="EMBL" id="MDI4645904.1"/>
    </source>
</evidence>
<organism evidence="10 11">
    <name type="scientific">Cohnella hashimotonis</name>
    <dbReference type="NCBI Taxonomy" id="2826895"/>
    <lineage>
        <taxon>Bacteria</taxon>
        <taxon>Bacillati</taxon>
        <taxon>Bacillota</taxon>
        <taxon>Bacilli</taxon>
        <taxon>Bacillales</taxon>
        <taxon>Paenibacillaceae</taxon>
        <taxon>Cohnella</taxon>
    </lineage>
</organism>
<feature type="domain" description="Spore germination protein N-terminal" evidence="9">
    <location>
        <begin position="24"/>
        <end position="214"/>
    </location>
</feature>
<evidence type="ECO:0000259" key="8">
    <source>
        <dbReference type="Pfam" id="PF05504"/>
    </source>
</evidence>
<sequence>MFKTLLRLLPLLLLAGLLSGCWSSKEIEKLAVYSGLALDVGVPAPVEKDFEEQGANFTANHKVMATVQIVPVKSASAQQDNKQKATQHAYQNVSGSGDSIFEIFRQFSIRLDRPIIGHHLKVIVISSELLRRQTMEQLMDFVLRDNDIRPSTMVFVSQGEARETMASAQPNEVPSLHIKDMLHNRSRTSKVLEPVTLSKIDALTYAKRSFVLQSIVAGGGESEFSGAGIIKGSSGHWIGHLNQEDTECLAWLTQSGTSGVIKAYDEKNEPLSYEIESVKSKIKTVADKDRILFKVSLSFQGRISETWSDHNASTSNAHAEKLASIVEDRLASMMQTLLHKLQSEFKADVAGFGRRLSIQHPSVWKKVKNEWDDVFSRSHVEIKYDVKVTNFGSIVSTE</sequence>
<dbReference type="EMBL" id="JAGRPV010000001">
    <property type="protein sequence ID" value="MDI4645904.1"/>
    <property type="molecule type" value="Genomic_DNA"/>
</dbReference>
<keyword evidence="7" id="KW-0449">Lipoprotein</keyword>
<evidence type="ECO:0000313" key="11">
    <source>
        <dbReference type="Proteomes" id="UP001161691"/>
    </source>
</evidence>
<dbReference type="InterPro" id="IPR008844">
    <property type="entry name" value="Spore_GerAC-like"/>
</dbReference>
<evidence type="ECO:0000259" key="9">
    <source>
        <dbReference type="Pfam" id="PF25198"/>
    </source>
</evidence>
<evidence type="ECO:0000256" key="7">
    <source>
        <dbReference type="ARBA" id="ARBA00023288"/>
    </source>
</evidence>
<keyword evidence="4" id="KW-0732">Signal</keyword>
<accession>A0ABT6TGD5</accession>
<dbReference type="Pfam" id="PF05504">
    <property type="entry name" value="Spore_GerAC"/>
    <property type="match status" value="1"/>
</dbReference>